<proteinExistence type="predicted"/>
<dbReference type="AlphaFoldDB" id="A0A1H7MC78"/>
<feature type="chain" id="PRO_5011616789" description="Glycoside-hydrolase family GH114 TIM-barrel domain-containing protein" evidence="1">
    <location>
        <begin position="31"/>
        <end position="291"/>
    </location>
</feature>
<dbReference type="PANTHER" id="PTHR35273:SF2">
    <property type="entry name" value="ALPHA-GALACTOSIDASE"/>
    <property type="match status" value="1"/>
</dbReference>
<name>A0A1H7MC78_9PROT</name>
<accession>A0A1H7MC78</accession>
<gene>
    <name evidence="3" type="ORF">SAMN05216387_10524</name>
</gene>
<evidence type="ECO:0000256" key="1">
    <source>
        <dbReference type="SAM" id="SignalP"/>
    </source>
</evidence>
<dbReference type="Proteomes" id="UP000198620">
    <property type="component" value="Unassembled WGS sequence"/>
</dbReference>
<dbReference type="RefSeq" id="WP_177171803.1">
    <property type="nucleotide sequence ID" value="NZ_FOBH01000005.1"/>
</dbReference>
<dbReference type="SUPFAM" id="SSF51445">
    <property type="entry name" value="(Trans)glycosidases"/>
    <property type="match status" value="1"/>
</dbReference>
<protein>
    <recommendedName>
        <fullName evidence="2">Glycoside-hydrolase family GH114 TIM-barrel domain-containing protein</fullName>
    </recommendedName>
</protein>
<feature type="domain" description="Glycoside-hydrolase family GH114 TIM-barrel" evidence="2">
    <location>
        <begin position="47"/>
        <end position="280"/>
    </location>
</feature>
<organism evidence="3 4">
    <name type="scientific">Nitrosovibrio tenuis</name>
    <dbReference type="NCBI Taxonomy" id="1233"/>
    <lineage>
        <taxon>Bacteria</taxon>
        <taxon>Pseudomonadati</taxon>
        <taxon>Pseudomonadota</taxon>
        <taxon>Betaproteobacteria</taxon>
        <taxon>Nitrosomonadales</taxon>
        <taxon>Nitrosomonadaceae</taxon>
        <taxon>Nitrosovibrio</taxon>
    </lineage>
</organism>
<evidence type="ECO:0000259" key="2">
    <source>
        <dbReference type="Pfam" id="PF03537"/>
    </source>
</evidence>
<keyword evidence="4" id="KW-1185">Reference proteome</keyword>
<dbReference type="InterPro" id="IPR013785">
    <property type="entry name" value="Aldolase_TIM"/>
</dbReference>
<dbReference type="PANTHER" id="PTHR35273">
    <property type="entry name" value="ALPHA-1,4 POLYGALACTOSAMINIDASE, PUTATIVE (AFU_ORTHOLOGUE AFUA_3G07890)-RELATED"/>
    <property type="match status" value="1"/>
</dbReference>
<evidence type="ECO:0000313" key="3">
    <source>
        <dbReference type="EMBL" id="SEL08940.1"/>
    </source>
</evidence>
<dbReference type="InterPro" id="IPR017853">
    <property type="entry name" value="GH"/>
</dbReference>
<dbReference type="InterPro" id="IPR004352">
    <property type="entry name" value="GH114_TIM-barrel"/>
</dbReference>
<sequence>MNTYSSVAKAYRIGTTLLASLAFSSFPAMGSEWPPTLDPNPAVQPPKWDWQLAVPVKENPDPTIKIYDIDMFENENSGAIQMLHSKGYKVICYLDVGSWENWRDDATDFPQSILGAKYSGFPDERWLDIRDVNPQKSKTGIKLAEILGRRFDRAQRMGCDAIEPDNIDGYDKAAHGSSGFPLTYEDQIYFNLWVANRAHARGMLVGLKNDINQAHDERIYNTFDFVVSEQCFQYNECNFFSDFLRLNKPVFEAEYKLALSKFCPAAKVNRISAIKKRPALNAAREDCSAYY</sequence>
<dbReference type="Pfam" id="PF03537">
    <property type="entry name" value="Glyco_hydro_114"/>
    <property type="match status" value="1"/>
</dbReference>
<keyword evidence="1" id="KW-0732">Signal</keyword>
<feature type="signal peptide" evidence="1">
    <location>
        <begin position="1"/>
        <end position="30"/>
    </location>
</feature>
<dbReference type="Gene3D" id="3.20.20.70">
    <property type="entry name" value="Aldolase class I"/>
    <property type="match status" value="1"/>
</dbReference>
<dbReference type="STRING" id="1233.SAMN05216387_10524"/>
<reference evidence="3 4" key="1">
    <citation type="submission" date="2016-10" db="EMBL/GenBank/DDBJ databases">
        <authorList>
            <person name="de Groot N.N."/>
        </authorList>
    </citation>
    <scope>NUCLEOTIDE SEQUENCE [LARGE SCALE GENOMIC DNA]</scope>
    <source>
        <strain evidence="3 4">Nv1</strain>
    </source>
</reference>
<dbReference type="EMBL" id="FOBH01000005">
    <property type="protein sequence ID" value="SEL08940.1"/>
    <property type="molecule type" value="Genomic_DNA"/>
</dbReference>
<evidence type="ECO:0000313" key="4">
    <source>
        <dbReference type="Proteomes" id="UP000198620"/>
    </source>
</evidence>